<reference evidence="2 3" key="1">
    <citation type="submission" date="2016-04" db="EMBL/GenBank/DDBJ databases">
        <title>First whole genome shotgun sequence of the bacterium Enteractinococcus sp. strain UASWS1574.</title>
        <authorList>
            <person name="Crovadore J."/>
            <person name="Chablais R."/>
            <person name="Lefort F."/>
        </authorList>
    </citation>
    <scope>NUCLEOTIDE SEQUENCE [LARGE SCALE GENOMIC DNA]</scope>
    <source>
        <strain evidence="2 3">UASWS1574</strain>
    </source>
</reference>
<organism evidence="2 3">
    <name type="scientific">Enteractinococcus helveticum</name>
    <dbReference type="NCBI Taxonomy" id="1837282"/>
    <lineage>
        <taxon>Bacteria</taxon>
        <taxon>Bacillati</taxon>
        <taxon>Actinomycetota</taxon>
        <taxon>Actinomycetes</taxon>
        <taxon>Micrococcales</taxon>
        <taxon>Micrococcaceae</taxon>
    </lineage>
</organism>
<dbReference type="EMBL" id="LXEY01000012">
    <property type="protein sequence ID" value="OAV62404.1"/>
    <property type="molecule type" value="Genomic_DNA"/>
</dbReference>
<dbReference type="STRING" id="1837282.A6F49_06760"/>
<evidence type="ECO:0000313" key="3">
    <source>
        <dbReference type="Proteomes" id="UP000078292"/>
    </source>
</evidence>
<dbReference type="Proteomes" id="UP000078292">
    <property type="component" value="Unassembled WGS sequence"/>
</dbReference>
<keyword evidence="1" id="KW-0472">Membrane</keyword>
<protein>
    <submittedName>
        <fullName evidence="2">Uncharacterized protein</fullName>
    </submittedName>
</protein>
<sequence>MSDFQPDDQPGRPGVTRRSKIIATVILGVCVVVGAVALSFPWLDSLDQRWTTCEVIEATPFQGDNTSMQPWKVQIRTTDCQDVIYSEGVTEDNVEQIARSIKPGAYELKMSWVSRRLADGWWPTIAPSVQEFRWAE</sequence>
<gene>
    <name evidence="2" type="ORF">A6F49_06760</name>
</gene>
<feature type="transmembrane region" description="Helical" evidence="1">
    <location>
        <begin position="21"/>
        <end position="43"/>
    </location>
</feature>
<evidence type="ECO:0000313" key="2">
    <source>
        <dbReference type="EMBL" id="OAV62404.1"/>
    </source>
</evidence>
<keyword evidence="3" id="KW-1185">Reference proteome</keyword>
<dbReference type="OrthoDB" id="4945850at2"/>
<accession>A0A1B7M1F4</accession>
<name>A0A1B7M1F4_9MICC</name>
<keyword evidence="1" id="KW-1133">Transmembrane helix</keyword>
<keyword evidence="1" id="KW-0812">Transmembrane</keyword>
<comment type="caution">
    <text evidence="2">The sequence shown here is derived from an EMBL/GenBank/DDBJ whole genome shotgun (WGS) entry which is preliminary data.</text>
</comment>
<dbReference type="AlphaFoldDB" id="A0A1B7M1F4"/>
<evidence type="ECO:0000256" key="1">
    <source>
        <dbReference type="SAM" id="Phobius"/>
    </source>
</evidence>
<dbReference type="RefSeq" id="WP_043057110.1">
    <property type="nucleotide sequence ID" value="NZ_LXEY01000012.1"/>
</dbReference>
<proteinExistence type="predicted"/>